<accession>M5DZG9</accession>
<evidence type="ECO:0000256" key="2">
    <source>
        <dbReference type="SAM" id="Coils"/>
    </source>
</evidence>
<dbReference type="STRING" id="1293054.HSACCH_01131"/>
<evidence type="ECO:0000256" key="3">
    <source>
        <dbReference type="SAM" id="SignalP"/>
    </source>
</evidence>
<dbReference type="Pfam" id="PF13424">
    <property type="entry name" value="TPR_12"/>
    <property type="match status" value="1"/>
</dbReference>
<reference evidence="5" key="1">
    <citation type="journal article" date="2013" name="Genome Announc.">
        <title>Genome Sequence of Halanaerobium saccharolyticum subsp. saccharolyticum Strain DSM 6643T, a Halophilic Hydrogen-Producing Bacterium.</title>
        <authorList>
            <person name="Kivisto A."/>
            <person name="Larjo A."/>
            <person name="Ciranna A."/>
            <person name="Santala V."/>
            <person name="Roos C."/>
            <person name="Karp M."/>
        </authorList>
    </citation>
    <scope>NUCLEOTIDE SEQUENCE [LARGE SCALE GENOMIC DNA]</scope>
    <source>
        <strain evidence="5">DSM 6643</strain>
    </source>
</reference>
<evidence type="ECO:0000313" key="4">
    <source>
        <dbReference type="EMBL" id="CCU79186.1"/>
    </source>
</evidence>
<dbReference type="eggNOG" id="COG0457">
    <property type="taxonomic scope" value="Bacteria"/>
</dbReference>
<feature type="repeat" description="TPR" evidence="1">
    <location>
        <begin position="350"/>
        <end position="383"/>
    </location>
</feature>
<dbReference type="Pfam" id="PF13181">
    <property type="entry name" value="TPR_8"/>
    <property type="match status" value="2"/>
</dbReference>
<name>M5DZG9_9FIRM</name>
<keyword evidence="3" id="KW-0732">Signal</keyword>
<dbReference type="SMART" id="SM00028">
    <property type="entry name" value="TPR"/>
    <property type="match status" value="7"/>
</dbReference>
<feature type="repeat" description="TPR" evidence="1">
    <location>
        <begin position="180"/>
        <end position="213"/>
    </location>
</feature>
<proteinExistence type="predicted"/>
<sequence length="401" mass="46354">MLKKFFNLLLIFLLLFSITSFALAQNETVESEKSPSEVFTEALNDYNQGNYALAEEKFNTLIENDKLDEGLEFSVLYYSTMTAVNRNQAAKAINYLERMNNLGYQSGKLNWKIGELYLNKDNQFDSANFEEALKYLKIAEAEGVTELKFKRDLAYVQLENDNFNNAEKLYQEIIEIDPTAADYLNLARIKEVKGNLNQAVEYYESALDLNGSQSSLYLNLGNLYQQVNDYNSAVSIYNQGIKIRNDFAPYYIGLGESYLELENLNEAKSALEKAVEINTNSYYGYYLMGQIEKERDNYNQALNYYGQSLKYNPDYVQAYLAEGQIHLEREENYRAISRFSLAVEKNPDYAESRYLLGLAYYRADMLEAARAELRKALHINDNYQEPRELLDRVESELGINN</sequence>
<keyword evidence="2" id="KW-0175">Coiled coil</keyword>
<dbReference type="Proteomes" id="UP000012063">
    <property type="component" value="Unassembled WGS sequence"/>
</dbReference>
<keyword evidence="5" id="KW-1185">Reference proteome</keyword>
<dbReference type="PROSITE" id="PS50005">
    <property type="entry name" value="TPR"/>
    <property type="match status" value="6"/>
</dbReference>
<feature type="repeat" description="TPR" evidence="1">
    <location>
        <begin position="282"/>
        <end position="315"/>
    </location>
</feature>
<keyword evidence="1" id="KW-0802">TPR repeat</keyword>
<feature type="coiled-coil region" evidence="2">
    <location>
        <begin position="254"/>
        <end position="281"/>
    </location>
</feature>
<dbReference type="InterPro" id="IPR019734">
    <property type="entry name" value="TPR_rpt"/>
</dbReference>
<dbReference type="OrthoDB" id="2112444at2"/>
<dbReference type="EMBL" id="CAUI01000015">
    <property type="protein sequence ID" value="CCU79186.1"/>
    <property type="molecule type" value="Genomic_DNA"/>
</dbReference>
<feature type="repeat" description="TPR" evidence="1">
    <location>
        <begin position="316"/>
        <end position="349"/>
    </location>
</feature>
<dbReference type="InterPro" id="IPR011990">
    <property type="entry name" value="TPR-like_helical_dom_sf"/>
</dbReference>
<dbReference type="SUPFAM" id="SSF48452">
    <property type="entry name" value="TPR-like"/>
    <property type="match status" value="2"/>
</dbReference>
<dbReference type="AlphaFoldDB" id="M5DZG9"/>
<dbReference type="PANTHER" id="PTHR12558:SF13">
    <property type="entry name" value="CELL DIVISION CYCLE PROTEIN 27 HOMOLOG"/>
    <property type="match status" value="1"/>
</dbReference>
<gene>
    <name evidence="4" type="ORF">HSACCH_01131</name>
</gene>
<feature type="chain" id="PRO_5004065783" description="Tetratricopeptide repeat protein" evidence="3">
    <location>
        <begin position="25"/>
        <end position="401"/>
    </location>
</feature>
<evidence type="ECO:0000256" key="1">
    <source>
        <dbReference type="PROSITE-ProRule" id="PRU00339"/>
    </source>
</evidence>
<dbReference type="InParanoid" id="M5DZG9"/>
<feature type="signal peptide" evidence="3">
    <location>
        <begin position="1"/>
        <end position="24"/>
    </location>
</feature>
<feature type="repeat" description="TPR" evidence="1">
    <location>
        <begin position="248"/>
        <end position="281"/>
    </location>
</feature>
<feature type="repeat" description="TPR" evidence="1">
    <location>
        <begin position="214"/>
        <end position="247"/>
    </location>
</feature>
<dbReference type="Gene3D" id="1.25.40.10">
    <property type="entry name" value="Tetratricopeptide repeat domain"/>
    <property type="match status" value="4"/>
</dbReference>
<dbReference type="RefSeq" id="WP_005488523.1">
    <property type="nucleotide sequence ID" value="NZ_CAUI01000015.1"/>
</dbReference>
<dbReference type="Pfam" id="PF13432">
    <property type="entry name" value="TPR_16"/>
    <property type="match status" value="2"/>
</dbReference>
<dbReference type="PANTHER" id="PTHR12558">
    <property type="entry name" value="CELL DIVISION CYCLE 16,23,27"/>
    <property type="match status" value="1"/>
</dbReference>
<comment type="caution">
    <text evidence="4">The sequence shown here is derived from an EMBL/GenBank/DDBJ whole genome shotgun (WGS) entry which is preliminary data.</text>
</comment>
<organism evidence="4 5">
    <name type="scientific">Halanaerobium saccharolyticum subsp. saccharolyticum DSM 6643</name>
    <dbReference type="NCBI Taxonomy" id="1293054"/>
    <lineage>
        <taxon>Bacteria</taxon>
        <taxon>Bacillati</taxon>
        <taxon>Bacillota</taxon>
        <taxon>Clostridia</taxon>
        <taxon>Halanaerobiales</taxon>
        <taxon>Halanaerobiaceae</taxon>
        <taxon>Halanaerobium</taxon>
    </lineage>
</organism>
<evidence type="ECO:0000313" key="5">
    <source>
        <dbReference type="Proteomes" id="UP000012063"/>
    </source>
</evidence>
<protein>
    <recommendedName>
        <fullName evidence="6">Tetratricopeptide repeat protein</fullName>
    </recommendedName>
</protein>
<evidence type="ECO:0008006" key="6">
    <source>
        <dbReference type="Google" id="ProtNLM"/>
    </source>
</evidence>